<dbReference type="InterPro" id="IPR001173">
    <property type="entry name" value="Glyco_trans_2-like"/>
</dbReference>
<dbReference type="InterPro" id="IPR050834">
    <property type="entry name" value="Glycosyltransf_2"/>
</dbReference>
<dbReference type="Gene3D" id="3.90.550.10">
    <property type="entry name" value="Spore Coat Polysaccharide Biosynthesis Protein SpsA, Chain A"/>
    <property type="match status" value="1"/>
</dbReference>
<evidence type="ECO:0000259" key="1">
    <source>
        <dbReference type="Pfam" id="PF00535"/>
    </source>
</evidence>
<protein>
    <recommendedName>
        <fullName evidence="1">Glycosyltransferase 2-like domain-containing protein</fullName>
    </recommendedName>
</protein>
<dbReference type="PANTHER" id="PTHR43685">
    <property type="entry name" value="GLYCOSYLTRANSFERASE"/>
    <property type="match status" value="1"/>
</dbReference>
<proteinExistence type="predicted"/>
<dbReference type="EMBL" id="CADCVS010000280">
    <property type="protein sequence ID" value="CAA9504774.1"/>
    <property type="molecule type" value="Genomic_DNA"/>
</dbReference>
<accession>A0A6J4STF4</accession>
<reference evidence="2" key="1">
    <citation type="submission" date="2020-02" db="EMBL/GenBank/DDBJ databases">
        <authorList>
            <person name="Meier V. D."/>
        </authorList>
    </citation>
    <scope>NUCLEOTIDE SEQUENCE</scope>
    <source>
        <strain evidence="2">AVDCRST_MAG30</strain>
    </source>
</reference>
<organism evidence="2">
    <name type="scientific">uncultured Solirubrobacteraceae bacterium</name>
    <dbReference type="NCBI Taxonomy" id="1162706"/>
    <lineage>
        <taxon>Bacteria</taxon>
        <taxon>Bacillati</taxon>
        <taxon>Actinomycetota</taxon>
        <taxon>Thermoleophilia</taxon>
        <taxon>Solirubrobacterales</taxon>
        <taxon>Solirubrobacteraceae</taxon>
        <taxon>environmental samples</taxon>
    </lineage>
</organism>
<dbReference type="PANTHER" id="PTHR43685:SF3">
    <property type="entry name" value="SLR2126 PROTEIN"/>
    <property type="match status" value="1"/>
</dbReference>
<sequence length="315" mass="33855">MSAARPAVTVVVPSHGRPLRLRWLLNALEEQSLPRQDWELVVVTDDAGEETPRLLESHPLTGAGVLRHHLLPPGTGSPARQRNVGWRAARAPLVAFTDDDCRPDPGWLDALLAVAADAPGSIVQGATRPDPYELAVLAAPRTRTLRVEPPQRECPTCNVLYPRALLERMGGFDEAFGGPAGEDTDLAERARATGAALAAAPAAVVFHAVESFSLPAMVRLTWKWRALPLLFRRHPGLRADRLTLGLFWKRSHPRLLLALAGLAGARRSRALALLALPYLEYATSVHGHGATGVARAVAELPSRAVVDLAEVAAIA</sequence>
<evidence type="ECO:0000313" key="2">
    <source>
        <dbReference type="EMBL" id="CAA9504774.1"/>
    </source>
</evidence>
<dbReference type="InterPro" id="IPR029044">
    <property type="entry name" value="Nucleotide-diphossugar_trans"/>
</dbReference>
<feature type="domain" description="Glycosyltransferase 2-like" evidence="1">
    <location>
        <begin position="9"/>
        <end position="132"/>
    </location>
</feature>
<gene>
    <name evidence="2" type="ORF">AVDCRST_MAG30-2135</name>
</gene>
<dbReference type="CDD" id="cd00761">
    <property type="entry name" value="Glyco_tranf_GTA_type"/>
    <property type="match status" value="1"/>
</dbReference>
<name>A0A6J4STF4_9ACTN</name>
<dbReference type="SUPFAM" id="SSF53448">
    <property type="entry name" value="Nucleotide-diphospho-sugar transferases"/>
    <property type="match status" value="1"/>
</dbReference>
<dbReference type="Pfam" id="PF00535">
    <property type="entry name" value="Glycos_transf_2"/>
    <property type="match status" value="1"/>
</dbReference>
<dbReference type="AlphaFoldDB" id="A0A6J4STF4"/>
<feature type="non-terminal residue" evidence="2">
    <location>
        <position position="315"/>
    </location>
</feature>